<dbReference type="Proteomes" id="UP001594351">
    <property type="component" value="Unassembled WGS sequence"/>
</dbReference>
<keyword evidence="1" id="KW-0812">Transmembrane</keyword>
<evidence type="ECO:0000313" key="2">
    <source>
        <dbReference type="EMBL" id="MFC1851209.1"/>
    </source>
</evidence>
<evidence type="ECO:0000256" key="1">
    <source>
        <dbReference type="SAM" id="Phobius"/>
    </source>
</evidence>
<name>A0ABV6YYD9_UNCC1</name>
<comment type="caution">
    <text evidence="2">The sequence shown here is derived from an EMBL/GenBank/DDBJ whole genome shotgun (WGS) entry which is preliminary data.</text>
</comment>
<proteinExistence type="predicted"/>
<gene>
    <name evidence="2" type="ORF">ACFL27_13520</name>
</gene>
<feature type="transmembrane region" description="Helical" evidence="1">
    <location>
        <begin position="20"/>
        <end position="40"/>
    </location>
</feature>
<sequence length="142" mass="15687">MSYDEPLNAASSPLETLKNILRLIAVVLGIISIIFGLYYVTKIFGLVYYGLSEPQWFSTAFEEWTNVVGGEKLDLVINDRPYPVARLVAISVIGGALFILTWCALGIMLAGTKIVTWTISDAEAVKKILKQTFGPGFRKQNN</sequence>
<keyword evidence="3" id="KW-1185">Reference proteome</keyword>
<keyword evidence="1" id="KW-0472">Membrane</keyword>
<protein>
    <recommendedName>
        <fullName evidence="4">DUF1634 domain-containing protein</fullName>
    </recommendedName>
</protein>
<accession>A0ABV6YYD9</accession>
<evidence type="ECO:0000313" key="3">
    <source>
        <dbReference type="Proteomes" id="UP001594351"/>
    </source>
</evidence>
<reference evidence="2 3" key="1">
    <citation type="submission" date="2024-09" db="EMBL/GenBank/DDBJ databases">
        <title>Laminarin stimulates single cell rates of sulfate reduction while oxygen inhibits transcriptomic activity in coastal marine sediment.</title>
        <authorList>
            <person name="Lindsay M."/>
            <person name="Orcutt B."/>
            <person name="Emerson D."/>
            <person name="Stepanauskas R."/>
            <person name="D'Angelo T."/>
        </authorList>
    </citation>
    <scope>NUCLEOTIDE SEQUENCE [LARGE SCALE GENOMIC DNA]</scope>
    <source>
        <strain evidence="2">SAG AM-311-K15</strain>
    </source>
</reference>
<organism evidence="2 3">
    <name type="scientific">candidate division CSSED10-310 bacterium</name>
    <dbReference type="NCBI Taxonomy" id="2855610"/>
    <lineage>
        <taxon>Bacteria</taxon>
        <taxon>Bacteria division CSSED10-310</taxon>
    </lineage>
</organism>
<evidence type="ECO:0008006" key="4">
    <source>
        <dbReference type="Google" id="ProtNLM"/>
    </source>
</evidence>
<keyword evidence="1" id="KW-1133">Transmembrane helix</keyword>
<feature type="transmembrane region" description="Helical" evidence="1">
    <location>
        <begin position="87"/>
        <end position="110"/>
    </location>
</feature>
<dbReference type="EMBL" id="JBHPBY010000165">
    <property type="protein sequence ID" value="MFC1851209.1"/>
    <property type="molecule type" value="Genomic_DNA"/>
</dbReference>